<protein>
    <submittedName>
        <fullName evidence="2">Uncharacterized protein</fullName>
    </submittedName>
</protein>
<accession>A0A0F9CWT0</accession>
<feature type="non-terminal residue" evidence="2">
    <location>
        <position position="82"/>
    </location>
</feature>
<dbReference type="EMBL" id="LAZR01034211">
    <property type="protein sequence ID" value="KKL45936.1"/>
    <property type="molecule type" value="Genomic_DNA"/>
</dbReference>
<organism evidence="2">
    <name type="scientific">marine sediment metagenome</name>
    <dbReference type="NCBI Taxonomy" id="412755"/>
    <lineage>
        <taxon>unclassified sequences</taxon>
        <taxon>metagenomes</taxon>
        <taxon>ecological metagenomes</taxon>
    </lineage>
</organism>
<name>A0A0F9CWT0_9ZZZZ</name>
<gene>
    <name evidence="2" type="ORF">LCGC14_2350670</name>
</gene>
<proteinExistence type="predicted"/>
<feature type="region of interest" description="Disordered" evidence="1">
    <location>
        <begin position="1"/>
        <end position="39"/>
    </location>
</feature>
<evidence type="ECO:0000256" key="1">
    <source>
        <dbReference type="SAM" id="MobiDB-lite"/>
    </source>
</evidence>
<sequence length="82" mass="9457">MSTENKAHSLDSSLFSEKPWDNLPETIEEEDITGEEQDFDLPEFETVEDVEMKKVEEELPSEESGEPVLEQDFSLPEVFGYE</sequence>
<evidence type="ECO:0000313" key="2">
    <source>
        <dbReference type="EMBL" id="KKL45936.1"/>
    </source>
</evidence>
<reference evidence="2" key="1">
    <citation type="journal article" date="2015" name="Nature">
        <title>Complex archaea that bridge the gap between prokaryotes and eukaryotes.</title>
        <authorList>
            <person name="Spang A."/>
            <person name="Saw J.H."/>
            <person name="Jorgensen S.L."/>
            <person name="Zaremba-Niedzwiedzka K."/>
            <person name="Martijn J."/>
            <person name="Lind A.E."/>
            <person name="van Eijk R."/>
            <person name="Schleper C."/>
            <person name="Guy L."/>
            <person name="Ettema T.J."/>
        </authorList>
    </citation>
    <scope>NUCLEOTIDE SEQUENCE</scope>
</reference>
<feature type="region of interest" description="Disordered" evidence="1">
    <location>
        <begin position="56"/>
        <end position="82"/>
    </location>
</feature>
<dbReference type="AlphaFoldDB" id="A0A0F9CWT0"/>
<feature type="compositionally biased region" description="Acidic residues" evidence="1">
    <location>
        <begin position="26"/>
        <end position="39"/>
    </location>
</feature>
<comment type="caution">
    <text evidence="2">The sequence shown here is derived from an EMBL/GenBank/DDBJ whole genome shotgun (WGS) entry which is preliminary data.</text>
</comment>